<keyword evidence="1" id="KW-0472">Membrane</keyword>
<sequence length="107" mass="12161">MSDANFKTNVTSDAFWLRTIYTVIFIVVIRLLDLVLLLSTLVQWVSRLLTGHPHKELGGFCQALGIYYQQVVHYLTGCSDEKPFPFREWPSTLTATAEENVPTSPDQ</sequence>
<dbReference type="EMBL" id="JBBKTX010000009">
    <property type="protein sequence ID" value="MFK4752488.1"/>
    <property type="molecule type" value="Genomic_DNA"/>
</dbReference>
<keyword evidence="1" id="KW-0812">Transmembrane</keyword>
<protein>
    <submittedName>
        <fullName evidence="2">DUF4389 domain-containing protein</fullName>
    </submittedName>
</protein>
<evidence type="ECO:0000313" key="2">
    <source>
        <dbReference type="EMBL" id="MFK4752488.1"/>
    </source>
</evidence>
<feature type="transmembrane region" description="Helical" evidence="1">
    <location>
        <begin position="20"/>
        <end position="45"/>
    </location>
</feature>
<dbReference type="RefSeq" id="WP_369857971.1">
    <property type="nucleotide sequence ID" value="NZ_JBBKTX010000009.1"/>
</dbReference>
<proteinExistence type="predicted"/>
<comment type="caution">
    <text evidence="2">The sequence shown here is derived from an EMBL/GenBank/DDBJ whole genome shotgun (WGS) entry which is preliminary data.</text>
</comment>
<keyword evidence="1" id="KW-1133">Transmembrane helix</keyword>
<accession>A0ABW8NHQ0</accession>
<keyword evidence="3" id="KW-1185">Reference proteome</keyword>
<name>A0ABW8NHQ0_9GAMM</name>
<evidence type="ECO:0000256" key="1">
    <source>
        <dbReference type="SAM" id="Phobius"/>
    </source>
</evidence>
<evidence type="ECO:0000313" key="3">
    <source>
        <dbReference type="Proteomes" id="UP001620597"/>
    </source>
</evidence>
<reference evidence="2 3" key="1">
    <citation type="submission" date="2024-03" db="EMBL/GenBank/DDBJ databases">
        <title>High-quality draft genome sequence of Oceanobacter sp. wDCs-4.</title>
        <authorList>
            <person name="Dong C."/>
        </authorList>
    </citation>
    <scope>NUCLEOTIDE SEQUENCE [LARGE SCALE GENOMIC DNA]</scope>
    <source>
        <strain evidence="3">wDCs-4</strain>
    </source>
</reference>
<dbReference type="Proteomes" id="UP001620597">
    <property type="component" value="Unassembled WGS sequence"/>
</dbReference>
<dbReference type="Pfam" id="PF14333">
    <property type="entry name" value="DUF4389"/>
    <property type="match status" value="1"/>
</dbReference>
<gene>
    <name evidence="2" type="ORF">WG929_08725</name>
</gene>
<organism evidence="2 3">
    <name type="scientific">Oceanobacter antarcticus</name>
    <dbReference type="NCBI Taxonomy" id="3133425"/>
    <lineage>
        <taxon>Bacteria</taxon>
        <taxon>Pseudomonadati</taxon>
        <taxon>Pseudomonadota</taxon>
        <taxon>Gammaproteobacteria</taxon>
        <taxon>Oceanospirillales</taxon>
        <taxon>Oceanospirillaceae</taxon>
        <taxon>Oceanobacter</taxon>
    </lineage>
</organism>
<dbReference type="InterPro" id="IPR025498">
    <property type="entry name" value="DUF4389"/>
</dbReference>